<sequence length="217" mass="24168">MTRRPDGPAPLALGSQFGVAVRLSGGPGGFGAHGARLARLARARRRLAQPAHEAVPRVVGMCDKMPRTAGAGGELQHARVEEAHQRPGARETQNRLVAVQLRMFEIEAVALHDRLDVLAAAVLAHEPVDVVEQRRMNVRLPRDEPVGGKRQHAFRRRDAFQLLVELDQAIARKTGFRLEQLQPGAELDQLDRQGDFADFRDYAFRRHVRRPESAQPI</sequence>
<dbReference type="AlphaFoldDB" id="A0A069PS03"/>
<accession>A0A069PS03</accession>
<keyword evidence="2" id="KW-1185">Reference proteome</keyword>
<protein>
    <submittedName>
        <fullName evidence="1">Uncharacterized protein</fullName>
    </submittedName>
</protein>
<comment type="caution">
    <text evidence="1">The sequence shown here is derived from an EMBL/GenBank/DDBJ whole genome shotgun (WGS) entry which is preliminary data.</text>
</comment>
<proteinExistence type="predicted"/>
<evidence type="ECO:0000313" key="1">
    <source>
        <dbReference type="EMBL" id="KDR40071.1"/>
    </source>
</evidence>
<reference evidence="1 2" key="1">
    <citation type="submission" date="2014-03" db="EMBL/GenBank/DDBJ databases">
        <title>Draft Genome Sequences of Four Burkholderia Strains.</title>
        <authorList>
            <person name="Liu X.Y."/>
            <person name="Li C.X."/>
            <person name="Xu J.H."/>
        </authorList>
    </citation>
    <scope>NUCLEOTIDE SEQUENCE [LARGE SCALE GENOMIC DNA]</scope>
    <source>
        <strain evidence="1 2">DSM 50014</strain>
    </source>
</reference>
<name>A0A069PS03_9BURK</name>
<organism evidence="1 2">
    <name type="scientific">Caballeronia glathei</name>
    <dbReference type="NCBI Taxonomy" id="60547"/>
    <lineage>
        <taxon>Bacteria</taxon>
        <taxon>Pseudomonadati</taxon>
        <taxon>Pseudomonadota</taxon>
        <taxon>Betaproteobacteria</taxon>
        <taxon>Burkholderiales</taxon>
        <taxon>Burkholderiaceae</taxon>
        <taxon>Caballeronia</taxon>
    </lineage>
</organism>
<evidence type="ECO:0000313" key="2">
    <source>
        <dbReference type="Proteomes" id="UP000027466"/>
    </source>
</evidence>
<gene>
    <name evidence="1" type="ORF">BG61_27490</name>
</gene>
<dbReference type="Proteomes" id="UP000027466">
    <property type="component" value="Unassembled WGS sequence"/>
</dbReference>
<dbReference type="EMBL" id="JFHC01000046">
    <property type="protein sequence ID" value="KDR40071.1"/>
    <property type="molecule type" value="Genomic_DNA"/>
</dbReference>